<keyword evidence="2 6" id="KW-0963">Cytoplasm</keyword>
<keyword evidence="5 6" id="KW-0269">Exonuclease</keyword>
<comment type="function">
    <text evidence="6">Bidirectionally degrades single-stranded DNA into large acid-insoluble oligonucleotides, which are then degraded further into small acid-soluble oligonucleotides.</text>
</comment>
<evidence type="ECO:0000313" key="8">
    <source>
        <dbReference type="Proteomes" id="UP001143307"/>
    </source>
</evidence>
<keyword evidence="4 6" id="KW-0378">Hydrolase</keyword>
<comment type="subunit">
    <text evidence="6">Heterooligomer composed of large and small subunits.</text>
</comment>
<evidence type="ECO:0000256" key="6">
    <source>
        <dbReference type="HAMAP-Rule" id="MF_00337"/>
    </source>
</evidence>
<dbReference type="NCBIfam" id="TIGR01280">
    <property type="entry name" value="xseB"/>
    <property type="match status" value="1"/>
</dbReference>
<protein>
    <recommendedName>
        <fullName evidence="6">Exodeoxyribonuclease 7 small subunit</fullName>
        <ecNumber evidence="6">3.1.11.6</ecNumber>
    </recommendedName>
    <alternativeName>
        <fullName evidence="6">Exodeoxyribonuclease VII small subunit</fullName>
        <shortName evidence="6">Exonuclease VII small subunit</shortName>
    </alternativeName>
</protein>
<dbReference type="Pfam" id="PF02609">
    <property type="entry name" value="Exonuc_VII_S"/>
    <property type="match status" value="1"/>
</dbReference>
<dbReference type="SUPFAM" id="SSF116842">
    <property type="entry name" value="XseB-like"/>
    <property type="match status" value="1"/>
</dbReference>
<dbReference type="HAMAP" id="MF_00337">
    <property type="entry name" value="Exonuc_7_S"/>
    <property type="match status" value="1"/>
</dbReference>
<dbReference type="InterPro" id="IPR037004">
    <property type="entry name" value="Exonuc_VII_ssu_sf"/>
</dbReference>
<dbReference type="InterPro" id="IPR003761">
    <property type="entry name" value="Exonuc_VII_S"/>
</dbReference>
<name>A0ABT3T0H4_9GAMM</name>
<evidence type="ECO:0000256" key="3">
    <source>
        <dbReference type="ARBA" id="ARBA00022722"/>
    </source>
</evidence>
<comment type="caution">
    <text evidence="7">The sequence shown here is derived from an EMBL/GenBank/DDBJ whole genome shotgun (WGS) entry which is preliminary data.</text>
</comment>
<dbReference type="EC" id="3.1.11.6" evidence="6"/>
<dbReference type="Gene3D" id="1.10.287.1040">
    <property type="entry name" value="Exonuclease VII, small subunit"/>
    <property type="match status" value="1"/>
</dbReference>
<sequence>MTKKNAGPDKKLQGVESLLSSLEYKIQQMESHNLSLSDAMQGFQEGIELVYSAQAQLKEAEQVIAVLSRKSDATNIDIDETLRRE</sequence>
<dbReference type="EMBL" id="SHNP01000011">
    <property type="protein sequence ID" value="MCX2975675.1"/>
    <property type="molecule type" value="Genomic_DNA"/>
</dbReference>
<evidence type="ECO:0000256" key="5">
    <source>
        <dbReference type="ARBA" id="ARBA00022839"/>
    </source>
</evidence>
<evidence type="ECO:0000256" key="2">
    <source>
        <dbReference type="ARBA" id="ARBA00022490"/>
    </source>
</evidence>
<comment type="similarity">
    <text evidence="1 6">Belongs to the XseB family.</text>
</comment>
<gene>
    <name evidence="6 7" type="primary">xseB</name>
    <name evidence="7" type="ORF">EYC87_19035</name>
</gene>
<keyword evidence="8" id="KW-1185">Reference proteome</keyword>
<evidence type="ECO:0000256" key="4">
    <source>
        <dbReference type="ARBA" id="ARBA00022801"/>
    </source>
</evidence>
<evidence type="ECO:0000313" key="7">
    <source>
        <dbReference type="EMBL" id="MCX2975675.1"/>
    </source>
</evidence>
<accession>A0ABT3T0H4</accession>
<comment type="subcellular location">
    <subcellularLocation>
        <location evidence="6">Cytoplasm</location>
    </subcellularLocation>
</comment>
<organism evidence="7 8">
    <name type="scientific">Candidatus Seongchinamella marina</name>
    <dbReference type="NCBI Taxonomy" id="2518990"/>
    <lineage>
        <taxon>Bacteria</taxon>
        <taxon>Pseudomonadati</taxon>
        <taxon>Pseudomonadota</taxon>
        <taxon>Gammaproteobacteria</taxon>
        <taxon>Cellvibrionales</taxon>
        <taxon>Halieaceae</taxon>
        <taxon>Seongchinamella</taxon>
    </lineage>
</organism>
<evidence type="ECO:0000256" key="1">
    <source>
        <dbReference type="ARBA" id="ARBA00009998"/>
    </source>
</evidence>
<keyword evidence="3 6" id="KW-0540">Nuclease</keyword>
<dbReference type="Proteomes" id="UP001143307">
    <property type="component" value="Unassembled WGS sequence"/>
</dbReference>
<reference evidence="7" key="1">
    <citation type="submission" date="2019-02" db="EMBL/GenBank/DDBJ databases">
        <authorList>
            <person name="Li S.-H."/>
        </authorList>
    </citation>
    <scope>NUCLEOTIDE SEQUENCE</scope>
    <source>
        <strain evidence="7">IMCC8485</strain>
    </source>
</reference>
<comment type="catalytic activity">
    <reaction evidence="6">
        <text>Exonucleolytic cleavage in either 5'- to 3'- or 3'- to 5'-direction to yield nucleoside 5'-phosphates.</text>
        <dbReference type="EC" id="3.1.11.6"/>
    </reaction>
</comment>
<proteinExistence type="inferred from homology"/>
<dbReference type="GO" id="GO:0008855">
    <property type="term" value="F:exodeoxyribonuclease VII activity"/>
    <property type="evidence" value="ECO:0007669"/>
    <property type="project" value="UniProtKB-EC"/>
</dbReference>
<dbReference type="RefSeq" id="WP_279254295.1">
    <property type="nucleotide sequence ID" value="NZ_SHNP01000011.1"/>
</dbReference>